<reference evidence="1" key="2">
    <citation type="submission" date="2020-09" db="EMBL/GenBank/DDBJ databases">
        <authorList>
            <person name="Sun Q."/>
            <person name="Zhou Y."/>
        </authorList>
    </citation>
    <scope>NUCLEOTIDE SEQUENCE</scope>
    <source>
        <strain evidence="1">CGMCC 1.12785</strain>
    </source>
</reference>
<gene>
    <name evidence="1" type="ORF">GCM10011333_11870</name>
</gene>
<organism evidence="1 2">
    <name type="scientific">Sediminivirga luteola</name>
    <dbReference type="NCBI Taxonomy" id="1774748"/>
    <lineage>
        <taxon>Bacteria</taxon>
        <taxon>Bacillati</taxon>
        <taxon>Actinomycetota</taxon>
        <taxon>Actinomycetes</taxon>
        <taxon>Micrococcales</taxon>
        <taxon>Brevibacteriaceae</taxon>
        <taxon>Sediminivirga</taxon>
    </lineage>
</organism>
<dbReference type="AlphaFoldDB" id="A0A8J2TX58"/>
<accession>A0A8J2TX58</accession>
<keyword evidence="2" id="KW-1185">Reference proteome</keyword>
<comment type="caution">
    <text evidence="1">The sequence shown here is derived from an EMBL/GenBank/DDBJ whole genome shotgun (WGS) entry which is preliminary data.</text>
</comment>
<dbReference type="EMBL" id="BMFY01000004">
    <property type="protein sequence ID" value="GGA10675.1"/>
    <property type="molecule type" value="Genomic_DNA"/>
</dbReference>
<dbReference type="Proteomes" id="UP000616114">
    <property type="component" value="Unassembled WGS sequence"/>
</dbReference>
<dbReference type="InterPro" id="IPR046075">
    <property type="entry name" value="DUF6093"/>
</dbReference>
<proteinExistence type="predicted"/>
<sequence>MPFPNHKVVPDGWSQHHTQTAEAWFTARCRITTQPDWPEVPDYDNPPEGELLYTGPCSVQPINTATSNEVVAETRTVRPYLVSLPLTVQRVRAEAESPLVRITECPDDPAFVGRQLKVTDVQYASTNWTRDLVCIDNLNQEA</sequence>
<dbReference type="RefSeq" id="WP_229744957.1">
    <property type="nucleotide sequence ID" value="NZ_BMFY01000004.1"/>
</dbReference>
<protein>
    <submittedName>
        <fullName evidence="1">Uncharacterized protein</fullName>
    </submittedName>
</protein>
<reference evidence="1" key="1">
    <citation type="journal article" date="2014" name="Int. J. Syst. Evol. Microbiol.">
        <title>Complete genome sequence of Corynebacterium casei LMG S-19264T (=DSM 44701T), isolated from a smear-ripened cheese.</title>
        <authorList>
            <consortium name="US DOE Joint Genome Institute (JGI-PGF)"/>
            <person name="Walter F."/>
            <person name="Albersmeier A."/>
            <person name="Kalinowski J."/>
            <person name="Ruckert C."/>
        </authorList>
    </citation>
    <scope>NUCLEOTIDE SEQUENCE</scope>
    <source>
        <strain evidence="1">CGMCC 1.12785</strain>
    </source>
</reference>
<evidence type="ECO:0000313" key="2">
    <source>
        <dbReference type="Proteomes" id="UP000616114"/>
    </source>
</evidence>
<evidence type="ECO:0000313" key="1">
    <source>
        <dbReference type="EMBL" id="GGA10675.1"/>
    </source>
</evidence>
<name>A0A8J2TX58_9MICO</name>
<dbReference type="Pfam" id="PF19586">
    <property type="entry name" value="DUF6093"/>
    <property type="match status" value="1"/>
</dbReference>